<evidence type="ECO:0000313" key="3">
    <source>
        <dbReference type="EMBL" id="QSE97289.1"/>
    </source>
</evidence>
<feature type="transmembrane region" description="Helical" evidence="1">
    <location>
        <begin position="7"/>
        <end position="26"/>
    </location>
</feature>
<proteinExistence type="predicted"/>
<dbReference type="InterPro" id="IPR022409">
    <property type="entry name" value="PKD/Chitinase_dom"/>
</dbReference>
<evidence type="ECO:0000259" key="2">
    <source>
        <dbReference type="PROSITE" id="PS50093"/>
    </source>
</evidence>
<dbReference type="SUPFAM" id="SSF49299">
    <property type="entry name" value="PKD domain"/>
    <property type="match status" value="3"/>
</dbReference>
<sequence>MKIKYTTSILFLFIGTLVLIGINKLFDSRPERIYYEEQLSKLHTLNKRGVTNFESLPKRDRPDLAYIQEFEMTMDPKLGYPPVQRQLEAFSKKQSILANKMDQLTAIPGVQWNERGPNNVAGRTRALMFDPNDNESKKVWAGAIGGGLWYNDDITDPTKKWVAVDDMLDNLAISSLAYDPNNSQIFYMGTGLGYTSDIQGLGIWKTTDGGNTWSQLANTDKFNFHFVQKIEVTDESTVIASTLEGLYRSTDGGSSWNKVIDGRFGDVEIASNGMIIATQGVNSSGAIFKSTDDGLTWSNVTPQGASATRIEVAISPSNPNIIYAVADGGRDDQDVAWFKKSVNSGENWEDVTIPLYMEQDCSMGASHFTRGQAFFDLILAVHPNNPSIVIAGGIDLHKSSDGGISWQPISYWTGSFCDDYVHADQHEITFRPGYPNEAIFGSDGGVSYSANVGNSNNPEFDDRNLGYNVTTFYSVAIENSVGSNYMLAGAQDNGTQKFTRAGVGSTLEATGGDGGFCFIDQDNPNYQITSFVFNSYRWSSDGGRTFTNISDDQSLGRFINPSEYDSESDILYGAGGLNQFTRITDITSSPSELETIEIELSSRQITTIKASPYTSNRLFVGVRVSGGEGLIFSIDNAHTSTPSVTEITGNFEANPGGWVSSIDVGATDDQLLVTFSNYGVSSVYETTDGGTNWISKEDNLPDMPVRWGLYNPENYDQVMLATELGVWSTNSFSGTPDWEPTNSGLANVRCDMLRYRESDGIVSVATYGRGVFTTNIFAKDANADFQTDQVVAYVGVPVQFSDNSLLPNNDWTWNFGDGTNSSDQNPTHTYNTPGHYTISLSIDGGVSIEEKINYVTILPVKSTPYLAADGGGFESNPDDFTSKSLLNGIDHWERGAPGNRLTTVNSGTNTWKTGLTTDISDEGFDYICALYSPAFDMSDNTKEYKLSFYKSMENGYCNAPHGLQLQYSIDGGINWFTLGTSQGELEGTNWYNRGDNTGCSIEQSVFFNKVGWNATSLTTDNGTIDNSVDNEITQYLLNNLAGQANVSFRFVSSVNTGSGNDNEGSVYDRDGFMIDDFEIIVSEASAEFTANQTIVSVDQQVEFTYLSNGAQSFAWDFGDGTASDVENPIHLYSSPGIYTVSLEIVNNVETLVNTKTDYIIVLPKREVPYLLDDGGDFETNTTDFGAQNITGTGFELGNSPIDGKDGTASGSNAWVIGLNDSEYVDDSEARLISPTFAFNTLGNYTLEFKSKHKFEDNWDGFIVEYSVDLGDSWVKLNNVEEEGWYNQISDPLSVFGANQPIFSGDTQGEFVTFSTDVSFLYPNNNVIFRFLFLSDAATVDVGMALDDFQLLGPEPGPAVADFSISGDTGCDGQVLNFINLSNGTIESLTWDFGLNATPQMAEGIGPHTVTYESDVLTTNTVVLTAVGTINGEVIKEEEISIAPLHQPEPFVIDYLPGNSATLTASTGDEFQWLKNGEEILGETDQTITINEFNVDYSVLVGIDGCFVESDVQTVISSIYRDSDNVNFNLYPNPIRSNVLKVTLDSRSFGNSVDCEIYNLFGTRVRVYRNNQLTNNIITLDITGLSSGSYLLKVINGNNVLSRQIIVNR</sequence>
<name>A0A974WF35_9BACT</name>
<dbReference type="Proteomes" id="UP000662783">
    <property type="component" value="Chromosome"/>
</dbReference>
<dbReference type="NCBIfam" id="TIGR04183">
    <property type="entry name" value="Por_Secre_tail"/>
    <property type="match status" value="1"/>
</dbReference>
<dbReference type="InterPro" id="IPR035986">
    <property type="entry name" value="PKD_dom_sf"/>
</dbReference>
<dbReference type="Pfam" id="PF18962">
    <property type="entry name" value="Por_Secre_tail"/>
    <property type="match status" value="1"/>
</dbReference>
<keyword evidence="1" id="KW-1133">Transmembrane helix</keyword>
<dbReference type="Gene3D" id="2.60.40.10">
    <property type="entry name" value="Immunoglobulins"/>
    <property type="match status" value="3"/>
</dbReference>
<accession>A0A974WF35</accession>
<dbReference type="InterPro" id="IPR015943">
    <property type="entry name" value="WD40/YVTN_repeat-like_dom_sf"/>
</dbReference>
<dbReference type="Pfam" id="PF18911">
    <property type="entry name" value="PKD_4"/>
    <property type="match status" value="2"/>
</dbReference>
<dbReference type="PROSITE" id="PS50093">
    <property type="entry name" value="PKD"/>
    <property type="match status" value="2"/>
</dbReference>
<dbReference type="KEGG" id="fuv:JR347_17155"/>
<dbReference type="SMART" id="SM00089">
    <property type="entry name" value="PKD"/>
    <property type="match status" value="2"/>
</dbReference>
<dbReference type="RefSeq" id="WP_205721800.1">
    <property type="nucleotide sequence ID" value="NZ_CP070608.1"/>
</dbReference>
<dbReference type="InterPro" id="IPR013783">
    <property type="entry name" value="Ig-like_fold"/>
</dbReference>
<dbReference type="SUPFAM" id="SSF110296">
    <property type="entry name" value="Oligoxyloglucan reducing end-specific cellobiohydrolase"/>
    <property type="match status" value="2"/>
</dbReference>
<dbReference type="CDD" id="cd00146">
    <property type="entry name" value="PKD"/>
    <property type="match status" value="2"/>
</dbReference>
<keyword evidence="1" id="KW-0812">Transmembrane</keyword>
<reference evidence="3" key="1">
    <citation type="submission" date="2021-02" db="EMBL/GenBank/DDBJ databases">
        <title>Fulvivirga sp. S481 isolated from sea water.</title>
        <authorList>
            <person name="Bae S.S."/>
            <person name="Baek K."/>
        </authorList>
    </citation>
    <scope>NUCLEOTIDE SEQUENCE</scope>
    <source>
        <strain evidence="3">S481</strain>
    </source>
</reference>
<dbReference type="Gene3D" id="2.130.10.10">
    <property type="entry name" value="YVTN repeat-like/Quinoprotein amine dehydrogenase"/>
    <property type="match status" value="2"/>
</dbReference>
<feature type="domain" description="PKD" evidence="2">
    <location>
        <begin position="807"/>
        <end position="847"/>
    </location>
</feature>
<evidence type="ECO:0000313" key="4">
    <source>
        <dbReference type="Proteomes" id="UP000662783"/>
    </source>
</evidence>
<keyword evidence="4" id="KW-1185">Reference proteome</keyword>
<protein>
    <submittedName>
        <fullName evidence="3">PKD domain-containing protein</fullName>
    </submittedName>
</protein>
<dbReference type="EMBL" id="CP070608">
    <property type="protein sequence ID" value="QSE97289.1"/>
    <property type="molecule type" value="Genomic_DNA"/>
</dbReference>
<gene>
    <name evidence="3" type="ORF">JR347_17155</name>
</gene>
<dbReference type="InterPro" id="IPR026444">
    <property type="entry name" value="Secre_tail"/>
</dbReference>
<evidence type="ECO:0000256" key="1">
    <source>
        <dbReference type="SAM" id="Phobius"/>
    </source>
</evidence>
<organism evidence="3 4">
    <name type="scientific">Fulvivirga lutea</name>
    <dbReference type="NCBI Taxonomy" id="2810512"/>
    <lineage>
        <taxon>Bacteria</taxon>
        <taxon>Pseudomonadati</taxon>
        <taxon>Bacteroidota</taxon>
        <taxon>Cytophagia</taxon>
        <taxon>Cytophagales</taxon>
        <taxon>Fulvivirgaceae</taxon>
        <taxon>Fulvivirga</taxon>
    </lineage>
</organism>
<feature type="domain" description="PKD" evidence="2">
    <location>
        <begin position="1112"/>
        <end position="1167"/>
    </location>
</feature>
<dbReference type="InterPro" id="IPR000601">
    <property type="entry name" value="PKD_dom"/>
</dbReference>
<dbReference type="Gene3D" id="2.60.120.260">
    <property type="entry name" value="Galactose-binding domain-like"/>
    <property type="match status" value="2"/>
</dbReference>
<keyword evidence="1" id="KW-0472">Membrane</keyword>